<dbReference type="InterPro" id="IPR015187">
    <property type="entry name" value="BRCA2_OB_1"/>
</dbReference>
<sequence length="940" mass="101823">MRPSDSPSTSPVRKRQRLSESLFSPTYDDQVGDLSQEDLAACDEIEAKLSQSNSYPSSSAVHERLPQNGPQTRLDDDPDNPFASASTNLRPAAAGFASASGSASASGFASAAKFTGFGAASALRLSTETLDRDYERSPSPEAPPEPNYDSWFAPAADVPPPAFQTAKFAAAATAFPSRGARWIHEGVEQGVDGALKYRAREGEGEDGCDMGGRWGCPGSTSKVPRLASPERPALRALDNSFNSPGTPSPAEFSRPSFSSTSTSAFSVPGPARGFVSPMRGGAGGLLAKNRPKAFKSPLLPQTAAAKPPFASSPLNPARPMSSFVAAGTQHPLAGSPIVGRTAAVMPETPLRTSAAAFVTPARQVQSRAKVRPAFVTPFKAGMKPGEPGRALLEESAKTVEVKLVTPAKEGRVYNGSVAPKSAVQRGGKVFFDLTPHVERKTLLSSGLVPQEYTEGDLEGLGIAVSELKQITPALALYYSFHTPSSTLPADSSPPKLLGPAAALEELLARGCALATKLWVDNHWCLILWKLAGMVCLEPEREGDVDAKRWCWAEVMRQLLYRYERELNGGVRPPLRSVATQDAPASCPMVLCVSNITWSEAGMTDDGMPIPPHPELEVTDGWYRLRAQVDAPLARAVRRGLISVGRKIGVVGARLSSERKEASEVLEAYNSTNLILSGNSSHLVPWHAKLGFQISPWVATMNSLTADGGVVAAMNLVILKTYPVAFLEFYEDENGEKQREGPRNERDEAAAEEKWKRRREVHESKLREELAKKEMRFQGYAERLERRAGARFAPSVDDEPTDELEELYDELEDSAEAAGVMSRVSANTAGWLARFIGDRLEKERERVAEEIDQELKRACPPREVRNFRVLVVQDACTRRRGANRSAQLTVWDAVGLGLEVGQGYAATNLVPTAQGAWMDCSAGSEIYLSTRRDSKLRRLYM</sequence>
<gene>
    <name evidence="3" type="ORF">C8F04DRAFT_1312619</name>
</gene>
<dbReference type="InterPro" id="IPR036315">
    <property type="entry name" value="BRCA2_hlx_sf"/>
</dbReference>
<accession>A0AAD6T776</accession>
<reference evidence="3" key="1">
    <citation type="submission" date="2023-03" db="EMBL/GenBank/DDBJ databases">
        <title>Massive genome expansion in bonnet fungi (Mycena s.s.) driven by repeated elements and novel gene families across ecological guilds.</title>
        <authorList>
            <consortium name="Lawrence Berkeley National Laboratory"/>
            <person name="Harder C.B."/>
            <person name="Miyauchi S."/>
            <person name="Viragh M."/>
            <person name="Kuo A."/>
            <person name="Thoen E."/>
            <person name="Andreopoulos B."/>
            <person name="Lu D."/>
            <person name="Skrede I."/>
            <person name="Drula E."/>
            <person name="Henrissat B."/>
            <person name="Morin E."/>
            <person name="Kohler A."/>
            <person name="Barry K."/>
            <person name="LaButti K."/>
            <person name="Morin E."/>
            <person name="Salamov A."/>
            <person name="Lipzen A."/>
            <person name="Mereny Z."/>
            <person name="Hegedus B."/>
            <person name="Baldrian P."/>
            <person name="Stursova M."/>
            <person name="Weitz H."/>
            <person name="Taylor A."/>
            <person name="Grigoriev I.V."/>
            <person name="Nagy L.G."/>
            <person name="Martin F."/>
            <person name="Kauserud H."/>
        </authorList>
    </citation>
    <scope>NUCLEOTIDE SEQUENCE</scope>
    <source>
        <strain evidence="3">CBHHK200</strain>
    </source>
</reference>
<feature type="domain" description="BRCA2 OB1" evidence="2">
    <location>
        <begin position="572"/>
        <end position="692"/>
    </location>
</feature>
<dbReference type="InterPro" id="IPR015525">
    <property type="entry name" value="BRCA2"/>
</dbReference>
<comment type="caution">
    <text evidence="3">The sequence shown here is derived from an EMBL/GenBank/DDBJ whole genome shotgun (WGS) entry which is preliminary data.</text>
</comment>
<keyword evidence="4" id="KW-1185">Reference proteome</keyword>
<dbReference type="GO" id="GO:0000724">
    <property type="term" value="P:double-strand break repair via homologous recombination"/>
    <property type="evidence" value="ECO:0007669"/>
    <property type="project" value="InterPro"/>
</dbReference>
<evidence type="ECO:0000313" key="4">
    <source>
        <dbReference type="Proteomes" id="UP001218188"/>
    </source>
</evidence>
<dbReference type="EMBL" id="JARJCM010000022">
    <property type="protein sequence ID" value="KAJ7040305.1"/>
    <property type="molecule type" value="Genomic_DNA"/>
</dbReference>
<dbReference type="SUPFAM" id="SSF50249">
    <property type="entry name" value="Nucleic acid-binding proteins"/>
    <property type="match status" value="2"/>
</dbReference>
<feature type="compositionally biased region" description="Polar residues" evidence="1">
    <location>
        <begin position="49"/>
        <end position="60"/>
    </location>
</feature>
<feature type="compositionally biased region" description="Low complexity" evidence="1">
    <location>
        <begin position="252"/>
        <end position="266"/>
    </location>
</feature>
<protein>
    <recommendedName>
        <fullName evidence="2">BRCA2 OB1 domain-containing protein</fullName>
    </recommendedName>
</protein>
<feature type="region of interest" description="Disordered" evidence="1">
    <location>
        <begin position="1"/>
        <end position="35"/>
    </location>
</feature>
<evidence type="ECO:0000259" key="2">
    <source>
        <dbReference type="Pfam" id="PF09103"/>
    </source>
</evidence>
<feature type="region of interest" description="Disordered" evidence="1">
    <location>
        <begin position="130"/>
        <end position="150"/>
    </location>
</feature>
<feature type="region of interest" description="Disordered" evidence="1">
    <location>
        <begin position="733"/>
        <end position="757"/>
    </location>
</feature>
<dbReference type="GO" id="GO:0006355">
    <property type="term" value="P:regulation of DNA-templated transcription"/>
    <property type="evidence" value="ECO:0007669"/>
    <property type="project" value="TreeGrafter"/>
</dbReference>
<feature type="compositionally biased region" description="Basic and acidic residues" evidence="1">
    <location>
        <begin position="734"/>
        <end position="757"/>
    </location>
</feature>
<dbReference type="AlphaFoldDB" id="A0AAD6T776"/>
<proteinExistence type="predicted"/>
<dbReference type="PANTHER" id="PTHR11289">
    <property type="entry name" value="BREAST CANCER TYPE 2 SUSCEPTIBILITY PROTEIN BRCA2"/>
    <property type="match status" value="1"/>
</dbReference>
<name>A0AAD6T776_9AGAR</name>
<feature type="region of interest" description="Disordered" evidence="1">
    <location>
        <begin position="47"/>
        <end position="87"/>
    </location>
</feature>
<feature type="compositionally biased region" description="Polar residues" evidence="1">
    <location>
        <begin position="1"/>
        <end position="11"/>
    </location>
</feature>
<evidence type="ECO:0000256" key="1">
    <source>
        <dbReference type="SAM" id="MobiDB-lite"/>
    </source>
</evidence>
<organism evidence="3 4">
    <name type="scientific">Mycena alexandri</name>
    <dbReference type="NCBI Taxonomy" id="1745969"/>
    <lineage>
        <taxon>Eukaryota</taxon>
        <taxon>Fungi</taxon>
        <taxon>Dikarya</taxon>
        <taxon>Basidiomycota</taxon>
        <taxon>Agaricomycotina</taxon>
        <taxon>Agaricomycetes</taxon>
        <taxon>Agaricomycetidae</taxon>
        <taxon>Agaricales</taxon>
        <taxon>Marasmiineae</taxon>
        <taxon>Mycenaceae</taxon>
        <taxon>Mycena</taxon>
    </lineage>
</organism>
<dbReference type="PANTHER" id="PTHR11289:SF0">
    <property type="entry name" value="BREAST CANCER TYPE 2 SUSCEPTIBILITY PROTEIN"/>
    <property type="match status" value="1"/>
</dbReference>
<evidence type="ECO:0000313" key="3">
    <source>
        <dbReference type="EMBL" id="KAJ7040305.1"/>
    </source>
</evidence>
<dbReference type="SUPFAM" id="SSF81872">
    <property type="entry name" value="BRCA2 helical domain"/>
    <property type="match status" value="1"/>
</dbReference>
<dbReference type="Proteomes" id="UP001218188">
    <property type="component" value="Unassembled WGS sequence"/>
</dbReference>
<dbReference type="Pfam" id="PF09103">
    <property type="entry name" value="BRCA-2_OB1"/>
    <property type="match status" value="1"/>
</dbReference>
<dbReference type="InterPro" id="IPR012340">
    <property type="entry name" value="NA-bd_OB-fold"/>
</dbReference>
<dbReference type="Gene3D" id="2.40.50.140">
    <property type="entry name" value="Nucleic acid-binding proteins"/>
    <property type="match status" value="3"/>
</dbReference>
<feature type="region of interest" description="Disordered" evidence="1">
    <location>
        <begin position="203"/>
        <end position="268"/>
    </location>
</feature>